<dbReference type="OrthoDB" id="621413at2759"/>
<sequence>MDSTCSITKRQRLRLDASLKQWMAKADGGLPDPRKESLVWTTLKVLGFDELVQQEEDRQELVDKLALLNEQVLNRVSPGSDMDAVTRRLITVLIKVVGEVESYLRRRKFQCGFAAELNRSNAIRNLNTKLDSVTGLLNTVRMTEVVKRVDRLEDVARSPITPTYPILTAPEIPPKPAIFCGRDDLIETIVHLLLQPSPCRIPLLGPGGIGKTSVAAVVMNDIKVRTKFGSRLLFVSCEGVISAEGIVQALVSALGLQHDSNPRRSLFAYLSSGGAVLLVLDNLETAWDSADKIGVEQLLSRLADITALSLIITMRGEIRPAGVDWAQSCREPLVTLSLEAARQMWLRISGTSDKKLDELLSLMDGLPLAIYLMAHQGQALDPDELLDAYRAEKTALMKDGGVGRLASLEASIQLSLNSRAMSENPHARSLLSHVCLLPDGVPTKELARMLPSMKNVRAAILALLHAALAVKHKGRLRVLSPIRDFILAHHPPSGPCLSELRTFVQNLTLQMQTSKIGTIQAKNAVDMLSTEFGNINSVLLHFWRAPPRTQDVDALQAATRQFATFSHLASHGDCAQLLREAGTRLETIGNWPGVAECTQRIGDILSSQDRYEDAVEKLQEAKMMFESVGHRSDAAQCTRSIGDLLRMRNHYTAAIAELEEAMTVFVENGDKRGAAQCTQSMGDLLRMMDRYVEAFKKLAEAKAQFVANNDSLGAAQCTLSMGEVLRAVNRNEEAVRMLADAKETFDGIGNRRGAAQCMRSQGDALRMLKRYNEALPKLVEAKAVFAEIGNRLGAAQCMLIIGNVLRMECRYEKAIDNLEEARAVFTSIGCKLGVAECNRSLPFILIKIDRMDEANHMLQEAMEIYRQLGLRKQMQYCQEVMMMLEFPSITRIWSRRQLAEPSGAELSIGHQIHDTFSKLVHHVGSMCRYSVT</sequence>
<keyword evidence="3" id="KW-1185">Reference proteome</keyword>
<dbReference type="Proteomes" id="UP000076738">
    <property type="component" value="Unassembled WGS sequence"/>
</dbReference>
<dbReference type="EMBL" id="KV417346">
    <property type="protein sequence ID" value="KZO90276.1"/>
    <property type="molecule type" value="Genomic_DNA"/>
</dbReference>
<dbReference type="InterPro" id="IPR027417">
    <property type="entry name" value="P-loop_NTPase"/>
</dbReference>
<gene>
    <name evidence="2" type="ORF">CALVIDRAFT_522998</name>
</gene>
<dbReference type="GO" id="GO:0043531">
    <property type="term" value="F:ADP binding"/>
    <property type="evidence" value="ECO:0007669"/>
    <property type="project" value="InterPro"/>
</dbReference>
<dbReference type="InterPro" id="IPR002182">
    <property type="entry name" value="NB-ARC"/>
</dbReference>
<evidence type="ECO:0000259" key="1">
    <source>
        <dbReference type="Pfam" id="PF00931"/>
    </source>
</evidence>
<accession>A0A167G821</accession>
<proteinExistence type="predicted"/>
<dbReference type="Gene3D" id="3.40.50.300">
    <property type="entry name" value="P-loop containing nucleotide triphosphate hydrolases"/>
    <property type="match status" value="1"/>
</dbReference>
<evidence type="ECO:0000313" key="2">
    <source>
        <dbReference type="EMBL" id="KZO90276.1"/>
    </source>
</evidence>
<organism evidence="2 3">
    <name type="scientific">Calocera viscosa (strain TUFC12733)</name>
    <dbReference type="NCBI Taxonomy" id="1330018"/>
    <lineage>
        <taxon>Eukaryota</taxon>
        <taxon>Fungi</taxon>
        <taxon>Dikarya</taxon>
        <taxon>Basidiomycota</taxon>
        <taxon>Agaricomycotina</taxon>
        <taxon>Dacrymycetes</taxon>
        <taxon>Dacrymycetales</taxon>
        <taxon>Dacrymycetaceae</taxon>
        <taxon>Calocera</taxon>
    </lineage>
</organism>
<name>A0A167G821_CALVF</name>
<evidence type="ECO:0000313" key="3">
    <source>
        <dbReference type="Proteomes" id="UP000076738"/>
    </source>
</evidence>
<dbReference type="PANTHER" id="PTHR47691">
    <property type="entry name" value="REGULATOR-RELATED"/>
    <property type="match status" value="1"/>
</dbReference>
<dbReference type="Gene3D" id="1.25.40.10">
    <property type="entry name" value="Tetratricopeptide repeat domain"/>
    <property type="match status" value="1"/>
</dbReference>
<protein>
    <recommendedName>
        <fullName evidence="1">NB-ARC domain-containing protein</fullName>
    </recommendedName>
</protein>
<dbReference type="Pfam" id="PF00931">
    <property type="entry name" value="NB-ARC"/>
    <property type="match status" value="1"/>
</dbReference>
<dbReference type="Pfam" id="PF13424">
    <property type="entry name" value="TPR_12"/>
    <property type="match status" value="2"/>
</dbReference>
<dbReference type="PANTHER" id="PTHR47691:SF3">
    <property type="entry name" value="HTH-TYPE TRANSCRIPTIONAL REGULATOR RV0890C-RELATED"/>
    <property type="match status" value="1"/>
</dbReference>
<dbReference type="SMART" id="SM00028">
    <property type="entry name" value="TPR"/>
    <property type="match status" value="4"/>
</dbReference>
<dbReference type="InterPro" id="IPR011990">
    <property type="entry name" value="TPR-like_helical_dom_sf"/>
</dbReference>
<dbReference type="STRING" id="1330018.A0A167G821"/>
<reference evidence="2 3" key="1">
    <citation type="journal article" date="2016" name="Mol. Biol. Evol.">
        <title>Comparative Genomics of Early-Diverging Mushroom-Forming Fungi Provides Insights into the Origins of Lignocellulose Decay Capabilities.</title>
        <authorList>
            <person name="Nagy L.G."/>
            <person name="Riley R."/>
            <person name="Tritt A."/>
            <person name="Adam C."/>
            <person name="Daum C."/>
            <person name="Floudas D."/>
            <person name="Sun H."/>
            <person name="Yadav J.S."/>
            <person name="Pangilinan J."/>
            <person name="Larsson K.H."/>
            <person name="Matsuura K."/>
            <person name="Barry K."/>
            <person name="Labutti K."/>
            <person name="Kuo R."/>
            <person name="Ohm R.A."/>
            <person name="Bhattacharya S.S."/>
            <person name="Shirouzu T."/>
            <person name="Yoshinaga Y."/>
            <person name="Martin F.M."/>
            <person name="Grigoriev I.V."/>
            <person name="Hibbett D.S."/>
        </authorList>
    </citation>
    <scope>NUCLEOTIDE SEQUENCE [LARGE SCALE GENOMIC DNA]</scope>
    <source>
        <strain evidence="2 3">TUFC12733</strain>
    </source>
</reference>
<dbReference type="AlphaFoldDB" id="A0A167G821"/>
<dbReference type="InterPro" id="IPR019734">
    <property type="entry name" value="TPR_rpt"/>
</dbReference>
<feature type="domain" description="NB-ARC" evidence="1">
    <location>
        <begin position="183"/>
        <end position="287"/>
    </location>
</feature>
<dbReference type="SUPFAM" id="SSF52540">
    <property type="entry name" value="P-loop containing nucleoside triphosphate hydrolases"/>
    <property type="match status" value="1"/>
</dbReference>
<dbReference type="SUPFAM" id="SSF48452">
    <property type="entry name" value="TPR-like"/>
    <property type="match status" value="1"/>
</dbReference>